<organism evidence="1">
    <name type="scientific">hydrothermal vent metagenome</name>
    <dbReference type="NCBI Taxonomy" id="652676"/>
    <lineage>
        <taxon>unclassified sequences</taxon>
        <taxon>metagenomes</taxon>
        <taxon>ecological metagenomes</taxon>
    </lineage>
</organism>
<name>A0A3B0X9I8_9ZZZZ</name>
<protein>
    <recommendedName>
        <fullName evidence="2">Type IV fimbrial biogenesis protein PilV</fullName>
    </recommendedName>
</protein>
<dbReference type="InterPro" id="IPR013362">
    <property type="entry name" value="Pilus_4_PilV"/>
</dbReference>
<evidence type="ECO:0000313" key="1">
    <source>
        <dbReference type="EMBL" id="VAW53476.1"/>
    </source>
</evidence>
<evidence type="ECO:0008006" key="2">
    <source>
        <dbReference type="Google" id="ProtNLM"/>
    </source>
</evidence>
<dbReference type="InterPro" id="IPR012902">
    <property type="entry name" value="N_methyl_site"/>
</dbReference>
<sequence>MNKYSGNKQHRSRQSKSKQLGKIGKNHGFTLLEALIGFLILSTGMMGIASLQAISLKAGKTSVYSSVAMMKVEELLESMRTNATPVALAAYAAAAGSNGTNGTCSAVVCTPAQLAQEDIYWWKINLKTALPNATATTTSVVYTPAAPPSQMATVQVNVNWAERNKDTAVSAAKTYTITADICTNNASSPC</sequence>
<reference evidence="1" key="1">
    <citation type="submission" date="2018-06" db="EMBL/GenBank/DDBJ databases">
        <authorList>
            <person name="Zhirakovskaya E."/>
        </authorList>
    </citation>
    <scope>NUCLEOTIDE SEQUENCE</scope>
</reference>
<dbReference type="NCBIfam" id="TIGR02523">
    <property type="entry name" value="type_IV_pilV"/>
    <property type="match status" value="1"/>
</dbReference>
<dbReference type="EMBL" id="UOFD01000063">
    <property type="protein sequence ID" value="VAW53476.1"/>
    <property type="molecule type" value="Genomic_DNA"/>
</dbReference>
<accession>A0A3B0X9I8</accession>
<proteinExistence type="predicted"/>
<dbReference type="AlphaFoldDB" id="A0A3B0X9I8"/>
<dbReference type="PROSITE" id="PS00409">
    <property type="entry name" value="PROKAR_NTER_METHYL"/>
    <property type="match status" value="1"/>
</dbReference>
<dbReference type="Pfam" id="PF07963">
    <property type="entry name" value="N_methyl"/>
    <property type="match status" value="1"/>
</dbReference>
<gene>
    <name evidence="1" type="ORF">MNBD_GAMMA06-715</name>
</gene>